<evidence type="ECO:0000259" key="9">
    <source>
        <dbReference type="PROSITE" id="PS50006"/>
    </source>
</evidence>
<dbReference type="InterPro" id="IPR000719">
    <property type="entry name" value="Prot_kinase_dom"/>
</dbReference>
<reference evidence="11 12" key="1">
    <citation type="submission" date="2020-03" db="EMBL/GenBank/DDBJ databases">
        <title>FDA dAtabase for Regulatory Grade micrObial Sequences (FDA-ARGOS): Supporting development and validation of Infectious Disease Dx tests.</title>
        <authorList>
            <person name="Campos J."/>
            <person name="Goldberg B."/>
            <person name="Tallon L."/>
            <person name="Sadzewicz L."/>
            <person name="Vavikolanu K."/>
            <person name="Mehta A."/>
            <person name="Aluvathingal J."/>
            <person name="Nadendla S."/>
            <person name="Nandy P."/>
            <person name="Geyer C."/>
            <person name="Yan Y."/>
            <person name="Sichtig H."/>
        </authorList>
    </citation>
    <scope>NUCLEOTIDE SEQUENCE [LARGE SCALE GENOMIC DNA]</scope>
    <source>
        <strain evidence="11 12">FDAARGOS_656</strain>
    </source>
</reference>
<evidence type="ECO:0000256" key="2">
    <source>
        <dbReference type="ARBA" id="ARBA00022527"/>
    </source>
</evidence>
<dbReference type="InterPro" id="IPR000253">
    <property type="entry name" value="FHA_dom"/>
</dbReference>
<feature type="compositionally biased region" description="Low complexity" evidence="8">
    <location>
        <begin position="1"/>
        <end position="25"/>
    </location>
</feature>
<dbReference type="GO" id="GO:0030447">
    <property type="term" value="P:filamentous growth"/>
    <property type="evidence" value="ECO:0007669"/>
    <property type="project" value="UniProtKB-ARBA"/>
</dbReference>
<dbReference type="PROSITE" id="PS00107">
    <property type="entry name" value="PROTEIN_KINASE_ATP"/>
    <property type="match status" value="1"/>
</dbReference>
<feature type="domain" description="FHA" evidence="9">
    <location>
        <begin position="547"/>
        <end position="595"/>
    </location>
</feature>
<dbReference type="SMART" id="SM00240">
    <property type="entry name" value="FHA"/>
    <property type="match status" value="2"/>
</dbReference>
<feature type="domain" description="FHA" evidence="9">
    <location>
        <begin position="62"/>
        <end position="113"/>
    </location>
</feature>
<dbReference type="GO" id="GO:0003688">
    <property type="term" value="F:DNA replication origin binding"/>
    <property type="evidence" value="ECO:0007669"/>
    <property type="project" value="InterPro"/>
</dbReference>
<dbReference type="GO" id="GO:0006281">
    <property type="term" value="P:DNA repair"/>
    <property type="evidence" value="ECO:0007669"/>
    <property type="project" value="InterPro"/>
</dbReference>
<comment type="similarity">
    <text evidence="1">Belongs to the protein kinase superfamily. CAMK Ser/Thr protein kinase family. CHEK2 subfamily.</text>
</comment>
<dbReference type="InterPro" id="IPR016256">
    <property type="entry name" value="Ser/Thr_kinase_Rad53"/>
</dbReference>
<dbReference type="SMART" id="SM00220">
    <property type="entry name" value="S_TKc"/>
    <property type="match status" value="1"/>
</dbReference>
<evidence type="ECO:0000256" key="4">
    <source>
        <dbReference type="ARBA" id="ARBA00022741"/>
    </source>
</evidence>
<dbReference type="InterPro" id="IPR008271">
    <property type="entry name" value="Ser/Thr_kinase_AS"/>
</dbReference>
<name>A0A8H6C2Q8_CANAX</name>
<dbReference type="PIRSF" id="PIRSF000661">
    <property type="entry name" value="Ser/Thr_PK_RAD53"/>
    <property type="match status" value="1"/>
</dbReference>
<sequence length="663" mass="74411">MEVTQRTQSQTQPTQQSPTTQTQTQSKEDQNRICQLICSTGQFGNYDLNINDKTIVQGKMTWYFGRDPNSDLQVASSSRISNKHFQIWLNFNDKSLWIKDTSTNGTHLNNSRLVKGSNYLLNQGDEIAVGLPDSTNTIKDEGIYKDFIVKNETIGQGAFATVKKAIERSTGESYAVKIINRRKALNTGGGSAMAGVDRELSILERLNHPNIVALKAFYEDMDNYYIVMELVPGGDLMDFVAANGAIGEDATQVITKQILEGIAYVHNLGISHRDLKPDNILIMQDDPILVKITDFGLAKFSDNSTFMKTFCGTLAYMESQQKDNYSSLVDIWSLGCLVYVLLTSHLPFNGKNQQQMFAKIKRGEFHEAPLNSYDISEDGRDFLQCCLQVNPKLRMTAAEALKHKWLQDLYEEDSVKSLSLSQSQSQQSRKIDNGIHIESLSKIDEDVMLRPLDSERNRKSSKQQDFKVPKRVIPLSQHPATPLPMSQPKKRPYQIDPRTNKKVDLEEPSTSKKVKLSDSVVAEDYLKLEPLANSLFQETINISKSPFSFGRNDTCDCEIDDDRLSKLHCVITKENDSIWLLDKSTNSCLVNNTSVGKGNKVLLRGGEILHLFFDPLSSQHIGFKVVLVDQSSGEHKSQVEVLKQTSEEMNIIPLISGLSSISS</sequence>
<dbReference type="GO" id="GO:0004712">
    <property type="term" value="F:protein serine/threonine/tyrosine kinase activity"/>
    <property type="evidence" value="ECO:0007669"/>
    <property type="project" value="InterPro"/>
</dbReference>
<evidence type="ECO:0000256" key="8">
    <source>
        <dbReference type="SAM" id="MobiDB-lite"/>
    </source>
</evidence>
<dbReference type="PROSITE" id="PS50011">
    <property type="entry name" value="PROTEIN_KINASE_DOM"/>
    <property type="match status" value="1"/>
</dbReference>
<evidence type="ECO:0000313" key="12">
    <source>
        <dbReference type="Proteomes" id="UP000536275"/>
    </source>
</evidence>
<dbReference type="Pfam" id="PF00498">
    <property type="entry name" value="FHA"/>
    <property type="match status" value="2"/>
</dbReference>
<dbReference type="GO" id="GO:0000077">
    <property type="term" value="P:DNA damage checkpoint signaling"/>
    <property type="evidence" value="ECO:0007669"/>
    <property type="project" value="InterPro"/>
</dbReference>
<organism evidence="11 12">
    <name type="scientific">Candida albicans</name>
    <name type="common">Yeast</name>
    <dbReference type="NCBI Taxonomy" id="5476"/>
    <lineage>
        <taxon>Eukaryota</taxon>
        <taxon>Fungi</taxon>
        <taxon>Dikarya</taxon>
        <taxon>Ascomycota</taxon>
        <taxon>Saccharomycotina</taxon>
        <taxon>Pichiomycetes</taxon>
        <taxon>Debaryomycetaceae</taxon>
        <taxon>Candida/Lodderomyces clade</taxon>
        <taxon>Candida</taxon>
    </lineage>
</organism>
<feature type="region of interest" description="Disordered" evidence="8">
    <location>
        <begin position="1"/>
        <end position="28"/>
    </location>
</feature>
<dbReference type="InterPro" id="IPR017441">
    <property type="entry name" value="Protein_kinase_ATP_BS"/>
</dbReference>
<dbReference type="GO" id="GO:0004674">
    <property type="term" value="F:protein serine/threonine kinase activity"/>
    <property type="evidence" value="ECO:0007669"/>
    <property type="project" value="UniProtKB-KW"/>
</dbReference>
<comment type="caution">
    <text evidence="11">The sequence shown here is derived from an EMBL/GenBank/DDBJ whole genome shotgun (WGS) entry which is preliminary data.</text>
</comment>
<dbReference type="SUPFAM" id="SSF49879">
    <property type="entry name" value="SMAD/FHA domain"/>
    <property type="match status" value="2"/>
</dbReference>
<dbReference type="Proteomes" id="UP000536275">
    <property type="component" value="Unassembled WGS sequence"/>
</dbReference>
<feature type="compositionally biased region" description="Basic and acidic residues" evidence="8">
    <location>
        <begin position="451"/>
        <end position="468"/>
    </location>
</feature>
<dbReference type="GO" id="GO:0009202">
    <property type="term" value="P:deoxyribonucleoside triphosphate biosynthetic process"/>
    <property type="evidence" value="ECO:0007669"/>
    <property type="project" value="InterPro"/>
</dbReference>
<feature type="domain" description="Protein kinase" evidence="10">
    <location>
        <begin position="148"/>
        <end position="406"/>
    </location>
</feature>
<keyword evidence="3" id="KW-0808">Transferase</keyword>
<protein>
    <submittedName>
        <fullName evidence="11">Protein kinase domain family protein</fullName>
    </submittedName>
</protein>
<dbReference type="FunFam" id="3.30.200.20:FF:000315">
    <property type="entry name" value="Calcium-dependent protein kinase 3"/>
    <property type="match status" value="1"/>
</dbReference>
<dbReference type="FunFam" id="1.10.510.10:FF:000651">
    <property type="entry name" value="Serine/threonine-protein kinase RAD53"/>
    <property type="match status" value="1"/>
</dbReference>
<dbReference type="SUPFAM" id="SSF56112">
    <property type="entry name" value="Protein kinase-like (PK-like)"/>
    <property type="match status" value="1"/>
</dbReference>
<dbReference type="InterPro" id="IPR011009">
    <property type="entry name" value="Kinase-like_dom_sf"/>
</dbReference>
<evidence type="ECO:0000256" key="6">
    <source>
        <dbReference type="ARBA" id="ARBA00022840"/>
    </source>
</evidence>
<evidence type="ECO:0000313" key="11">
    <source>
        <dbReference type="EMBL" id="KAF6072338.1"/>
    </source>
</evidence>
<dbReference type="Gene3D" id="3.30.200.20">
    <property type="entry name" value="Phosphorylase Kinase, domain 1"/>
    <property type="match status" value="1"/>
</dbReference>
<feature type="binding site" evidence="7">
    <location>
        <position position="177"/>
    </location>
    <ligand>
        <name>ATP</name>
        <dbReference type="ChEBI" id="CHEBI:30616"/>
    </ligand>
</feature>
<dbReference type="PROSITE" id="PS50006">
    <property type="entry name" value="FHA_DOMAIN"/>
    <property type="match status" value="2"/>
</dbReference>
<dbReference type="AlphaFoldDB" id="A0A8H6C2Q8"/>
<feature type="region of interest" description="Disordered" evidence="8">
    <location>
        <begin position="451"/>
        <end position="510"/>
    </location>
</feature>
<evidence type="ECO:0000256" key="1">
    <source>
        <dbReference type="ARBA" id="ARBA00005575"/>
    </source>
</evidence>
<keyword evidence="4 7" id="KW-0547">Nucleotide-binding</keyword>
<evidence type="ECO:0000259" key="10">
    <source>
        <dbReference type="PROSITE" id="PS50011"/>
    </source>
</evidence>
<proteinExistence type="inferred from homology"/>
<dbReference type="Pfam" id="PF00069">
    <property type="entry name" value="Pkinase"/>
    <property type="match status" value="1"/>
</dbReference>
<dbReference type="PANTHER" id="PTHR24347">
    <property type="entry name" value="SERINE/THREONINE-PROTEIN KINASE"/>
    <property type="match status" value="1"/>
</dbReference>
<dbReference type="InterPro" id="IPR008984">
    <property type="entry name" value="SMAD_FHA_dom_sf"/>
</dbReference>
<dbReference type="PROSITE" id="PS00108">
    <property type="entry name" value="PROTEIN_KINASE_ST"/>
    <property type="match status" value="1"/>
</dbReference>
<gene>
    <name evidence="11" type="ORF">FOB64_000385</name>
</gene>
<dbReference type="EMBL" id="JABWAD010000007">
    <property type="protein sequence ID" value="KAF6072338.1"/>
    <property type="molecule type" value="Genomic_DNA"/>
</dbReference>
<dbReference type="GO" id="GO:0005634">
    <property type="term" value="C:nucleus"/>
    <property type="evidence" value="ECO:0007669"/>
    <property type="project" value="InterPro"/>
</dbReference>
<keyword evidence="2" id="KW-0723">Serine/threonine-protein kinase</keyword>
<keyword evidence="5 11" id="KW-0418">Kinase</keyword>
<accession>A0A8H6C2Q8</accession>
<dbReference type="Gene3D" id="2.60.200.20">
    <property type="match status" value="2"/>
</dbReference>
<dbReference type="Gene3D" id="1.10.510.10">
    <property type="entry name" value="Transferase(Phosphotransferase) domain 1"/>
    <property type="match status" value="1"/>
</dbReference>
<evidence type="ECO:0000256" key="7">
    <source>
        <dbReference type="PROSITE-ProRule" id="PRU10141"/>
    </source>
</evidence>
<evidence type="ECO:0000256" key="3">
    <source>
        <dbReference type="ARBA" id="ARBA00022679"/>
    </source>
</evidence>
<dbReference type="GO" id="GO:0005524">
    <property type="term" value="F:ATP binding"/>
    <property type="evidence" value="ECO:0007669"/>
    <property type="project" value="UniProtKB-UniRule"/>
</dbReference>
<keyword evidence="6 7" id="KW-0067">ATP-binding</keyword>
<evidence type="ECO:0000256" key="5">
    <source>
        <dbReference type="ARBA" id="ARBA00022777"/>
    </source>
</evidence>
<dbReference type="GO" id="GO:0006270">
    <property type="term" value="P:DNA replication initiation"/>
    <property type="evidence" value="ECO:0007669"/>
    <property type="project" value="InterPro"/>
</dbReference>